<dbReference type="Proteomes" id="UP000184423">
    <property type="component" value="Unassembled WGS sequence"/>
</dbReference>
<gene>
    <name evidence="8" type="ORF">SAMN02746091_01112</name>
</gene>
<dbReference type="InterPro" id="IPR012347">
    <property type="entry name" value="Ferritin-like"/>
</dbReference>
<evidence type="ECO:0000256" key="5">
    <source>
        <dbReference type="ARBA" id="ARBA00023004"/>
    </source>
</evidence>
<dbReference type="InterPro" id="IPR052364">
    <property type="entry name" value="Rubrerythrin"/>
</dbReference>
<dbReference type="AlphaFoldDB" id="A0A1M4WBA5"/>
<reference evidence="9" key="1">
    <citation type="submission" date="2016-11" db="EMBL/GenBank/DDBJ databases">
        <authorList>
            <person name="Varghese N."/>
            <person name="Submissions S."/>
        </authorList>
    </citation>
    <scope>NUCLEOTIDE SEQUENCE [LARGE SCALE GENOMIC DNA]</scope>
    <source>
        <strain evidence="9">DSM 10124</strain>
    </source>
</reference>
<dbReference type="SUPFAM" id="SSF47240">
    <property type="entry name" value="Ferritin-like"/>
    <property type="match status" value="1"/>
</dbReference>
<evidence type="ECO:0000259" key="7">
    <source>
        <dbReference type="PROSITE" id="PS50905"/>
    </source>
</evidence>
<keyword evidence="2" id="KW-0813">Transport</keyword>
<dbReference type="Gene3D" id="1.20.1260.10">
    <property type="match status" value="1"/>
</dbReference>
<dbReference type="Pfam" id="PF21349">
    <property type="entry name" value="RUBY_RBDX"/>
    <property type="match status" value="1"/>
</dbReference>
<dbReference type="NCBIfam" id="NF045767">
    <property type="entry name" value="RuberyRbr"/>
    <property type="match status" value="1"/>
</dbReference>
<dbReference type="InterPro" id="IPR009040">
    <property type="entry name" value="Ferritin-like_diiron"/>
</dbReference>
<dbReference type="Gene3D" id="2.20.28.10">
    <property type="match status" value="1"/>
</dbReference>
<feature type="domain" description="Ferritin-like diiron" evidence="7">
    <location>
        <begin position="2"/>
        <end position="133"/>
    </location>
</feature>
<dbReference type="InterPro" id="IPR024934">
    <property type="entry name" value="Rubredoxin-like_dom"/>
</dbReference>
<keyword evidence="9" id="KW-1185">Reference proteome</keyword>
<evidence type="ECO:0000256" key="4">
    <source>
        <dbReference type="ARBA" id="ARBA00022982"/>
    </source>
</evidence>
<dbReference type="GO" id="GO:0016491">
    <property type="term" value="F:oxidoreductase activity"/>
    <property type="evidence" value="ECO:0007669"/>
    <property type="project" value="InterPro"/>
</dbReference>
<dbReference type="PANTHER" id="PTHR43865">
    <property type="entry name" value="RUBRERYTHRIN-RELATED"/>
    <property type="match status" value="1"/>
</dbReference>
<evidence type="ECO:0000313" key="8">
    <source>
        <dbReference type="EMBL" id="SHE78487.1"/>
    </source>
</evidence>
<dbReference type="CDD" id="cd01041">
    <property type="entry name" value="Rubrerythrin"/>
    <property type="match status" value="1"/>
</dbReference>
<comment type="cofactor">
    <cofactor evidence="1">
        <name>Fe(3+)</name>
        <dbReference type="ChEBI" id="CHEBI:29034"/>
    </cofactor>
</comment>
<dbReference type="PANTHER" id="PTHR43865:SF1">
    <property type="entry name" value="RUBRERYTHRIN-RELATED"/>
    <property type="match status" value="1"/>
</dbReference>
<dbReference type="Pfam" id="PF02915">
    <property type="entry name" value="Rubrerythrin"/>
    <property type="match status" value="2"/>
</dbReference>
<dbReference type="RefSeq" id="WP_027308395.1">
    <property type="nucleotide sequence ID" value="NZ_FQVG01000016.1"/>
</dbReference>
<dbReference type="CDD" id="cd00729">
    <property type="entry name" value="rubredoxin_SM"/>
    <property type="match status" value="1"/>
</dbReference>
<keyword evidence="5" id="KW-0408">Iron</keyword>
<organism evidence="8 9">
    <name type="scientific">Caloramator proteoclasticus DSM 10124</name>
    <dbReference type="NCBI Taxonomy" id="1121262"/>
    <lineage>
        <taxon>Bacteria</taxon>
        <taxon>Bacillati</taxon>
        <taxon>Bacillota</taxon>
        <taxon>Clostridia</taxon>
        <taxon>Eubacteriales</taxon>
        <taxon>Clostridiaceae</taxon>
        <taxon>Caloramator</taxon>
    </lineage>
</organism>
<dbReference type="InterPro" id="IPR048574">
    <property type="entry name" value="RUBY_RBDX"/>
</dbReference>
<dbReference type="PROSITE" id="PS50905">
    <property type="entry name" value="FERRITIN_LIKE"/>
    <property type="match status" value="1"/>
</dbReference>
<proteinExistence type="predicted"/>
<protein>
    <submittedName>
        <fullName evidence="8">Rubrerythrin</fullName>
    </submittedName>
</protein>
<dbReference type="InterPro" id="IPR003251">
    <property type="entry name" value="Rr_diiron-bd_dom"/>
</dbReference>
<dbReference type="InterPro" id="IPR009078">
    <property type="entry name" value="Ferritin-like_SF"/>
</dbReference>
<name>A0A1M4WBA5_9CLOT</name>
<evidence type="ECO:0000313" key="9">
    <source>
        <dbReference type="Proteomes" id="UP000184423"/>
    </source>
</evidence>
<evidence type="ECO:0000256" key="1">
    <source>
        <dbReference type="ARBA" id="ARBA00001965"/>
    </source>
</evidence>
<feature type="domain" description="Rubredoxin-like" evidence="6">
    <location>
        <begin position="140"/>
        <end position="174"/>
    </location>
</feature>
<dbReference type="GO" id="GO:0005506">
    <property type="term" value="F:iron ion binding"/>
    <property type="evidence" value="ECO:0007669"/>
    <property type="project" value="InterPro"/>
</dbReference>
<dbReference type="EMBL" id="FQVG01000016">
    <property type="protein sequence ID" value="SHE78487.1"/>
    <property type="molecule type" value="Genomic_DNA"/>
</dbReference>
<evidence type="ECO:0000259" key="6">
    <source>
        <dbReference type="PROSITE" id="PS50903"/>
    </source>
</evidence>
<evidence type="ECO:0000256" key="3">
    <source>
        <dbReference type="ARBA" id="ARBA00022723"/>
    </source>
</evidence>
<keyword evidence="3" id="KW-0479">Metal-binding</keyword>
<evidence type="ECO:0000256" key="2">
    <source>
        <dbReference type="ARBA" id="ARBA00022448"/>
    </source>
</evidence>
<dbReference type="PROSITE" id="PS50903">
    <property type="entry name" value="RUBREDOXIN_LIKE"/>
    <property type="match status" value="1"/>
</dbReference>
<sequence>MNLKGSKTEKNLLKTFAGESRARNKYTFYAEKARKEGFEFIAKIFEITSDNEKAHARRVYDDFLKENKTTAENLLDCAMNEAFEAEKLYKEFEKVAREEGFVEIADFYKELAETEEYHKIRFLKILENLKSGKMFKRDIPVKWQCLNCGYVHEGTEAPEVCPLCAFKRAFFEIYCENYK</sequence>
<accession>A0A1M4WBA5</accession>
<keyword evidence="4" id="KW-0249">Electron transport</keyword>
<dbReference type="SUPFAM" id="SSF57802">
    <property type="entry name" value="Rubredoxin-like"/>
    <property type="match status" value="1"/>
</dbReference>